<reference evidence="1 2" key="1">
    <citation type="journal article" date="2016" name="Front. Microbiol.">
        <title>Genomic Resource of Rice Seed Associated Bacteria.</title>
        <authorList>
            <person name="Midha S."/>
            <person name="Bansal K."/>
            <person name="Sharma S."/>
            <person name="Kumar N."/>
            <person name="Patil P.P."/>
            <person name="Chaudhry V."/>
            <person name="Patil P.B."/>
        </authorList>
    </citation>
    <scope>NUCLEOTIDE SEQUENCE [LARGE SCALE GENOMIC DNA]</scope>
    <source>
        <strain evidence="1 2">NS365</strain>
    </source>
</reference>
<gene>
    <name evidence="1" type="ORF">NS365_21765</name>
</gene>
<comment type="caution">
    <text evidence="1">The sequence shown here is derived from an EMBL/GenBank/DDBJ whole genome shotgun (WGS) entry which is preliminary data.</text>
</comment>
<organism evidence="1 2">
    <name type="scientific">Aureimonas ureilytica</name>
    <dbReference type="NCBI Taxonomy" id="401562"/>
    <lineage>
        <taxon>Bacteria</taxon>
        <taxon>Pseudomonadati</taxon>
        <taxon>Pseudomonadota</taxon>
        <taxon>Alphaproteobacteria</taxon>
        <taxon>Hyphomicrobiales</taxon>
        <taxon>Aurantimonadaceae</taxon>
        <taxon>Aureimonas</taxon>
    </lineage>
</organism>
<dbReference type="EMBL" id="LDQA01000076">
    <property type="protein sequence ID" value="KTR02365.1"/>
    <property type="molecule type" value="Genomic_DNA"/>
</dbReference>
<name>A0A175RFF0_9HYPH</name>
<accession>A0A175RFF0</accession>
<evidence type="ECO:0008006" key="3">
    <source>
        <dbReference type="Google" id="ProtNLM"/>
    </source>
</evidence>
<proteinExistence type="predicted"/>
<evidence type="ECO:0000313" key="2">
    <source>
        <dbReference type="Proteomes" id="UP000078529"/>
    </source>
</evidence>
<dbReference type="Pfam" id="PF10098">
    <property type="entry name" value="DUF2336"/>
    <property type="match status" value="1"/>
</dbReference>
<dbReference type="InterPro" id="IPR014598">
    <property type="entry name" value="UCP035865"/>
</dbReference>
<dbReference type="AlphaFoldDB" id="A0A175RFF0"/>
<protein>
    <recommendedName>
        <fullName evidence="3">DUF2336 domain-containing protein</fullName>
    </recommendedName>
</protein>
<dbReference type="Proteomes" id="UP000078529">
    <property type="component" value="Unassembled WGS sequence"/>
</dbReference>
<dbReference type="PIRSF" id="PIRSF035865">
    <property type="entry name" value="UCP035865"/>
    <property type="match status" value="1"/>
</dbReference>
<dbReference type="PATRIC" id="fig|401562.4.peg.4487"/>
<dbReference type="InterPro" id="IPR019285">
    <property type="entry name" value="DUF2336"/>
</dbReference>
<sequence>MLADAVTEQKFLPKETREAEAALLFALDDISPRVRRTMAVHVAASERVPRQLVLSLVKDVDDVATPVIGQSPLLTGADLASLARTGSRAARLALARRAGLPDEACRALAHGDDADAAREMICNRQAAPSADTLRIAAQRFGGDGRIREFLLERGDLPADVRHGLLQSLSDSLTQSNLVTGLLGAERTERLRMEVQDRAISAVIEEVAPEDVVEFSQHLRAQGALTVAVLLKAVCSGRIDLFAAALSLLTGHSERRVRAIIAEAREPAFAALVRSAGFPPAVVPLLLAAIRVWKDASGQDEIDAADVAASVIQRLVGRQRHEGTAAEAALLDLLEILSSETQRSAMRHRLERHLAA</sequence>
<evidence type="ECO:0000313" key="1">
    <source>
        <dbReference type="EMBL" id="KTR02365.1"/>
    </source>
</evidence>
<keyword evidence="2" id="KW-1185">Reference proteome</keyword>